<keyword evidence="1" id="KW-0472">Membrane</keyword>
<gene>
    <name evidence="2" type="ORF">QTN89_10030</name>
</gene>
<evidence type="ECO:0000256" key="1">
    <source>
        <dbReference type="SAM" id="Phobius"/>
    </source>
</evidence>
<evidence type="ECO:0000313" key="2">
    <source>
        <dbReference type="EMBL" id="MDM4015768.1"/>
    </source>
</evidence>
<keyword evidence="1" id="KW-0812">Transmembrane</keyword>
<dbReference type="EMBL" id="JASZZN010000006">
    <property type="protein sequence ID" value="MDM4015768.1"/>
    <property type="molecule type" value="Genomic_DNA"/>
</dbReference>
<evidence type="ECO:0000313" key="3">
    <source>
        <dbReference type="Proteomes" id="UP001239462"/>
    </source>
</evidence>
<dbReference type="InterPro" id="IPR012902">
    <property type="entry name" value="N_methyl_site"/>
</dbReference>
<protein>
    <submittedName>
        <fullName evidence="2">Prepilin-type N-terminal cleavage/methylation domain-containing protein</fullName>
    </submittedName>
</protein>
<organism evidence="2 3">
    <name type="scientific">Roseiconus lacunae</name>
    <dbReference type="NCBI Taxonomy" id="2605694"/>
    <lineage>
        <taxon>Bacteria</taxon>
        <taxon>Pseudomonadati</taxon>
        <taxon>Planctomycetota</taxon>
        <taxon>Planctomycetia</taxon>
        <taxon>Pirellulales</taxon>
        <taxon>Pirellulaceae</taxon>
        <taxon>Roseiconus</taxon>
    </lineage>
</organism>
<comment type="caution">
    <text evidence="2">The sequence shown here is derived from an EMBL/GenBank/DDBJ whole genome shotgun (WGS) entry which is preliminary data.</text>
</comment>
<reference evidence="2 3" key="1">
    <citation type="submission" date="2023-06" db="EMBL/GenBank/DDBJ databases">
        <title>Roseiconus lacunae JC819 isolated from Gulf of Mannar region, Tamil Nadu.</title>
        <authorList>
            <person name="Pk S."/>
            <person name="Ch S."/>
            <person name="Ch V.R."/>
        </authorList>
    </citation>
    <scope>NUCLEOTIDE SEQUENCE [LARGE SCALE GENOMIC DNA]</scope>
    <source>
        <strain evidence="2 3">JC819</strain>
    </source>
</reference>
<accession>A0ABT7PH17</accession>
<keyword evidence="3" id="KW-1185">Reference proteome</keyword>
<dbReference type="RefSeq" id="WP_230773513.1">
    <property type="nucleotide sequence ID" value="NZ_JAJMQV010000027.1"/>
</dbReference>
<keyword evidence="1" id="KW-1133">Transmembrane helix</keyword>
<proteinExistence type="predicted"/>
<feature type="transmembrane region" description="Helical" evidence="1">
    <location>
        <begin position="21"/>
        <end position="44"/>
    </location>
</feature>
<name>A0ABT7PH17_9BACT</name>
<dbReference type="Pfam" id="PF07963">
    <property type="entry name" value="N_methyl"/>
    <property type="match status" value="1"/>
</dbReference>
<sequence length="138" mass="15416">MRACDRQRRLVEPSSARRNGLTLIEVVIALVLMASVLVGSILAFTTHRRQLSRAEKRVQATFLADQWIETFLSSNERIPVPGRGVLSETPNWYWKTSVAGQTVITNVPVRIVRLEIVDALQSGPPLVQVDLVQPESTQ</sequence>
<dbReference type="NCBIfam" id="TIGR02532">
    <property type="entry name" value="IV_pilin_GFxxxE"/>
    <property type="match status" value="1"/>
</dbReference>
<dbReference type="Proteomes" id="UP001239462">
    <property type="component" value="Unassembled WGS sequence"/>
</dbReference>